<dbReference type="EMBL" id="JAUTXT010000041">
    <property type="protein sequence ID" value="KAK3671575.1"/>
    <property type="molecule type" value="Genomic_DNA"/>
</dbReference>
<gene>
    <name evidence="2" type="ORF">LTR78_008497</name>
</gene>
<organism evidence="2 3">
    <name type="scientific">Recurvomyces mirabilis</name>
    <dbReference type="NCBI Taxonomy" id="574656"/>
    <lineage>
        <taxon>Eukaryota</taxon>
        <taxon>Fungi</taxon>
        <taxon>Dikarya</taxon>
        <taxon>Ascomycota</taxon>
        <taxon>Pezizomycotina</taxon>
        <taxon>Dothideomycetes</taxon>
        <taxon>Dothideomycetidae</taxon>
        <taxon>Mycosphaerellales</taxon>
        <taxon>Teratosphaeriaceae</taxon>
        <taxon>Recurvomyces</taxon>
    </lineage>
</organism>
<evidence type="ECO:0000256" key="1">
    <source>
        <dbReference type="SAM" id="MobiDB-lite"/>
    </source>
</evidence>
<feature type="region of interest" description="Disordered" evidence="1">
    <location>
        <begin position="252"/>
        <end position="305"/>
    </location>
</feature>
<dbReference type="AlphaFoldDB" id="A0AAE0TTK8"/>
<sequence>MAGNPLNLLGDYGTFANSHVDDLKLVGTNDQPLDSNSTTNDGDFLYLHAEDFKPGMFPSEGDAKVIKEFDASTMFPHGHPIPVYSITKAEYAASPHLDDFGLESVNMCLSNADTPAVSPAAVVPYLTSAAYPASKGPNPPSAGRAKLTRNVSSLNNAFPISSRPIPNHRLRQKSSFSILQSKQKRKFDELDFDNDVDAIPPFRTLPTSMPGTLPDAPRGSPSGIVPTLASRAQDAIREMRAGCLSPIFADKARQAPQSRSPTDFVDSIENLTFRDRGPAKKKSKRTKPSSTHSSAPRANPITTSPIGIIPATAMAATMPATTTHQPAAIIPSLTSTSRPLSEASTKTLTPYAKKLISTGHLRNAGYVSGFDDIFAPRENARLPDCKMSATEILYFFPRHTQWPDIMLRLLGNGFNSSTMADGILYYRGRLDLEHHERRDAAQRRQVCHSGKEKFGDSAWKSSEATAAEVHPVTDYNVSSATLPSGQHATILQSLKLVDVARGVQ</sequence>
<evidence type="ECO:0000313" key="2">
    <source>
        <dbReference type="EMBL" id="KAK3671575.1"/>
    </source>
</evidence>
<proteinExistence type="predicted"/>
<protein>
    <submittedName>
        <fullName evidence="2">Uncharacterized protein</fullName>
    </submittedName>
</protein>
<evidence type="ECO:0000313" key="3">
    <source>
        <dbReference type="Proteomes" id="UP001274830"/>
    </source>
</evidence>
<feature type="region of interest" description="Disordered" evidence="1">
    <location>
        <begin position="201"/>
        <end position="222"/>
    </location>
</feature>
<reference evidence="2" key="1">
    <citation type="submission" date="2023-07" db="EMBL/GenBank/DDBJ databases">
        <title>Black Yeasts Isolated from many extreme environments.</title>
        <authorList>
            <person name="Coleine C."/>
            <person name="Stajich J.E."/>
            <person name="Selbmann L."/>
        </authorList>
    </citation>
    <scope>NUCLEOTIDE SEQUENCE</scope>
    <source>
        <strain evidence="2">CCFEE 5485</strain>
    </source>
</reference>
<keyword evidence="3" id="KW-1185">Reference proteome</keyword>
<comment type="caution">
    <text evidence="2">The sequence shown here is derived from an EMBL/GenBank/DDBJ whole genome shotgun (WGS) entry which is preliminary data.</text>
</comment>
<accession>A0AAE0TTK8</accession>
<dbReference type="Proteomes" id="UP001274830">
    <property type="component" value="Unassembled WGS sequence"/>
</dbReference>
<name>A0AAE0TTK8_9PEZI</name>